<dbReference type="InterPro" id="IPR044751">
    <property type="entry name" value="Ion_transp-like_CBS"/>
</dbReference>
<dbReference type="SUPFAM" id="SSF54631">
    <property type="entry name" value="CBS-domain pair"/>
    <property type="match status" value="1"/>
</dbReference>
<keyword evidence="1" id="KW-0677">Repeat</keyword>
<dbReference type="InterPro" id="IPR046342">
    <property type="entry name" value="CBS_dom_sf"/>
</dbReference>
<dbReference type="SUPFAM" id="SSF56176">
    <property type="entry name" value="FAD-binding/transporter-associated domain-like"/>
    <property type="match status" value="1"/>
</dbReference>
<evidence type="ECO:0000313" key="4">
    <source>
        <dbReference type="EMBL" id="CAB4778514.1"/>
    </source>
</evidence>
<dbReference type="InterPro" id="IPR051676">
    <property type="entry name" value="UPF0053_domain"/>
</dbReference>
<dbReference type="Pfam" id="PF03471">
    <property type="entry name" value="CorC_HlyC"/>
    <property type="match status" value="1"/>
</dbReference>
<evidence type="ECO:0000256" key="2">
    <source>
        <dbReference type="ARBA" id="ARBA00023122"/>
    </source>
</evidence>
<keyword evidence="2" id="KW-0129">CBS domain</keyword>
<dbReference type="PANTHER" id="PTHR43099:SF6">
    <property type="entry name" value="UPF0053 PROTEIN RV1842C"/>
    <property type="match status" value="1"/>
</dbReference>
<dbReference type="GO" id="GO:0050660">
    <property type="term" value="F:flavin adenine dinucleotide binding"/>
    <property type="evidence" value="ECO:0007669"/>
    <property type="project" value="InterPro"/>
</dbReference>
<sequence>MNDTHHPGSKASGLLARFRPRHEDRVVSEFEKDIIRRVHDLAELELRDVMTPRVDVVFLTHPVTPEQVAEAVRDSGHSCFPVVTEDLDDVDGVLFVNDLFRSSNRRRAIGVSLPDEREIERKIREPLRLTESLAVFEALEEMRQQHRTFAIVMDEHGGVAGVVSTRDLLEPLVGDLGDEFDEDEEEDVAKITELRWLIQGQAHIDKVAEVAGCPIPEGEYVTIGGYIIDQLGFFPQEGVMVVHENWVLRVYQVEKRRILEIIGEEYPDGVPPEMVEAAQKSQKKPE</sequence>
<dbReference type="SMART" id="SM01091">
    <property type="entry name" value="CorC_HlyC"/>
    <property type="match status" value="1"/>
</dbReference>
<dbReference type="EMBL" id="CAFAAB010000026">
    <property type="protein sequence ID" value="CAB4778514.1"/>
    <property type="molecule type" value="Genomic_DNA"/>
</dbReference>
<reference evidence="4" key="1">
    <citation type="submission" date="2020-05" db="EMBL/GenBank/DDBJ databases">
        <authorList>
            <person name="Chiriac C."/>
            <person name="Salcher M."/>
            <person name="Ghai R."/>
            <person name="Kavagutti S V."/>
        </authorList>
    </citation>
    <scope>NUCLEOTIDE SEQUENCE</scope>
</reference>
<dbReference type="CDD" id="cd04590">
    <property type="entry name" value="CBS_pair_CorC_HlyC_assoc"/>
    <property type="match status" value="1"/>
</dbReference>
<dbReference type="PANTHER" id="PTHR43099">
    <property type="entry name" value="UPF0053 PROTEIN YRKA"/>
    <property type="match status" value="1"/>
</dbReference>
<dbReference type="PROSITE" id="PS51371">
    <property type="entry name" value="CBS"/>
    <property type="match status" value="2"/>
</dbReference>
<accession>A0A6J6W4Q3</accession>
<organism evidence="4">
    <name type="scientific">freshwater metagenome</name>
    <dbReference type="NCBI Taxonomy" id="449393"/>
    <lineage>
        <taxon>unclassified sequences</taxon>
        <taxon>metagenomes</taxon>
        <taxon>ecological metagenomes</taxon>
    </lineage>
</organism>
<dbReference type="InterPro" id="IPR000644">
    <property type="entry name" value="CBS_dom"/>
</dbReference>
<dbReference type="InterPro" id="IPR005170">
    <property type="entry name" value="Transptr-assoc_dom"/>
</dbReference>
<gene>
    <name evidence="4" type="ORF">UFOPK2958_00364</name>
</gene>
<dbReference type="AlphaFoldDB" id="A0A6J6W4Q3"/>
<evidence type="ECO:0000259" key="3">
    <source>
        <dbReference type="PROSITE" id="PS51371"/>
    </source>
</evidence>
<dbReference type="Pfam" id="PF00571">
    <property type="entry name" value="CBS"/>
    <property type="match status" value="2"/>
</dbReference>
<feature type="domain" description="CBS" evidence="3">
    <location>
        <begin position="122"/>
        <end position="179"/>
    </location>
</feature>
<proteinExistence type="predicted"/>
<dbReference type="InterPro" id="IPR016169">
    <property type="entry name" value="FAD-bd_PCMH_sub2"/>
</dbReference>
<feature type="domain" description="CBS" evidence="3">
    <location>
        <begin position="50"/>
        <end position="109"/>
    </location>
</feature>
<name>A0A6J6W4Q3_9ZZZZ</name>
<evidence type="ECO:0000256" key="1">
    <source>
        <dbReference type="ARBA" id="ARBA00022737"/>
    </source>
</evidence>
<dbReference type="Gene3D" id="3.10.580.10">
    <property type="entry name" value="CBS-domain"/>
    <property type="match status" value="1"/>
</dbReference>
<dbReference type="Gene3D" id="3.30.465.10">
    <property type="match status" value="1"/>
</dbReference>
<dbReference type="InterPro" id="IPR036318">
    <property type="entry name" value="FAD-bd_PCMH-like_sf"/>
</dbReference>
<protein>
    <submittedName>
        <fullName evidence="4">Unannotated protein</fullName>
    </submittedName>
</protein>